<dbReference type="PANTHER" id="PTHR35089">
    <property type="entry name" value="CHAPERONE PROTEIN SKP"/>
    <property type="match status" value="1"/>
</dbReference>
<proteinExistence type="inferred from homology"/>
<accession>A0A645HCJ8</accession>
<keyword evidence="2" id="KW-0732">Signal</keyword>
<dbReference type="PANTHER" id="PTHR35089:SF1">
    <property type="entry name" value="CHAPERONE PROTEIN SKP"/>
    <property type="match status" value="1"/>
</dbReference>
<dbReference type="GO" id="GO:0050821">
    <property type="term" value="P:protein stabilization"/>
    <property type="evidence" value="ECO:0007669"/>
    <property type="project" value="TreeGrafter"/>
</dbReference>
<dbReference type="SUPFAM" id="SSF111384">
    <property type="entry name" value="OmpH-like"/>
    <property type="match status" value="1"/>
</dbReference>
<dbReference type="Gene3D" id="3.30.910.20">
    <property type="entry name" value="Skp domain"/>
    <property type="match status" value="1"/>
</dbReference>
<sequence>MTKKVLFTLTLLISLVGGTAFSQVLPQVSVAYVNTTELLDQMPEKAQATQQLLTLSENYKKELELMQNEYNKKYSDYITYQASLSENIKLRRMQELTELENKIGKFMELAQEDINNQEKGLLGPLKQKINEVIRAVGIEQRYTVIYDLANSGIAFVSPDAVNANPLVIAKLGINR</sequence>
<evidence type="ECO:0000256" key="3">
    <source>
        <dbReference type="SAM" id="Coils"/>
    </source>
</evidence>
<dbReference type="SMART" id="SM00935">
    <property type="entry name" value="OmpH"/>
    <property type="match status" value="1"/>
</dbReference>
<dbReference type="GO" id="GO:0051082">
    <property type="term" value="F:unfolded protein binding"/>
    <property type="evidence" value="ECO:0007669"/>
    <property type="project" value="InterPro"/>
</dbReference>
<organism evidence="4">
    <name type="scientific">bioreactor metagenome</name>
    <dbReference type="NCBI Taxonomy" id="1076179"/>
    <lineage>
        <taxon>unclassified sequences</taxon>
        <taxon>metagenomes</taxon>
        <taxon>ecological metagenomes</taxon>
    </lineage>
</organism>
<dbReference type="Pfam" id="PF03938">
    <property type="entry name" value="OmpH"/>
    <property type="match status" value="1"/>
</dbReference>
<gene>
    <name evidence="4" type="ORF">SDC9_183959</name>
</gene>
<comment type="similarity">
    <text evidence="1">Belongs to the Skp family.</text>
</comment>
<reference evidence="4" key="1">
    <citation type="submission" date="2019-08" db="EMBL/GenBank/DDBJ databases">
        <authorList>
            <person name="Kucharzyk K."/>
            <person name="Murdoch R.W."/>
            <person name="Higgins S."/>
            <person name="Loffler F."/>
        </authorList>
    </citation>
    <scope>NUCLEOTIDE SEQUENCE</scope>
</reference>
<protein>
    <recommendedName>
        <fullName evidence="5">Chaperone protein Skp</fullName>
    </recommendedName>
</protein>
<evidence type="ECO:0000256" key="1">
    <source>
        <dbReference type="ARBA" id="ARBA00009091"/>
    </source>
</evidence>
<evidence type="ECO:0000313" key="4">
    <source>
        <dbReference type="EMBL" id="MPN36450.1"/>
    </source>
</evidence>
<dbReference type="InterPro" id="IPR005632">
    <property type="entry name" value="Chaperone_Skp"/>
</dbReference>
<name>A0A645HCJ8_9ZZZZ</name>
<dbReference type="InterPro" id="IPR024930">
    <property type="entry name" value="Skp_dom_sf"/>
</dbReference>
<evidence type="ECO:0008006" key="5">
    <source>
        <dbReference type="Google" id="ProtNLM"/>
    </source>
</evidence>
<comment type="caution">
    <text evidence="4">The sequence shown here is derived from an EMBL/GenBank/DDBJ whole genome shotgun (WGS) entry which is preliminary data.</text>
</comment>
<evidence type="ECO:0000256" key="2">
    <source>
        <dbReference type="ARBA" id="ARBA00022729"/>
    </source>
</evidence>
<dbReference type="GO" id="GO:0005829">
    <property type="term" value="C:cytosol"/>
    <property type="evidence" value="ECO:0007669"/>
    <property type="project" value="TreeGrafter"/>
</dbReference>
<keyword evidence="3" id="KW-0175">Coiled coil</keyword>
<feature type="coiled-coil region" evidence="3">
    <location>
        <begin position="49"/>
        <end position="76"/>
    </location>
</feature>
<dbReference type="AlphaFoldDB" id="A0A645HCJ8"/>
<dbReference type="EMBL" id="VSSQ01090593">
    <property type="protein sequence ID" value="MPN36450.1"/>
    <property type="molecule type" value="Genomic_DNA"/>
</dbReference>